<sequence>MAARLPSAHQVLHCWKMTVSGCSTGNSLAPWLHSLSPALAYRCPTLELSALHPLFSHSFNLHLTPFTITHLPANLVTLHFHFFTPSPDHTEESPYILVTEDHSYPSASFI</sequence>
<dbReference type="AlphaFoldDB" id="A0A6G1H8R6"/>
<dbReference type="EMBL" id="ML977144">
    <property type="protein sequence ID" value="KAF1989623.1"/>
    <property type="molecule type" value="Genomic_DNA"/>
</dbReference>
<evidence type="ECO:0000313" key="1">
    <source>
        <dbReference type="EMBL" id="KAF1989623.1"/>
    </source>
</evidence>
<accession>A0A6G1H8R6</accession>
<gene>
    <name evidence="1" type="ORF">K402DRAFT_349601</name>
</gene>
<reference evidence="1" key="1">
    <citation type="journal article" date="2020" name="Stud. Mycol.">
        <title>101 Dothideomycetes genomes: a test case for predicting lifestyles and emergence of pathogens.</title>
        <authorList>
            <person name="Haridas S."/>
            <person name="Albert R."/>
            <person name="Binder M."/>
            <person name="Bloem J."/>
            <person name="Labutti K."/>
            <person name="Salamov A."/>
            <person name="Andreopoulos B."/>
            <person name="Baker S."/>
            <person name="Barry K."/>
            <person name="Bills G."/>
            <person name="Bluhm B."/>
            <person name="Cannon C."/>
            <person name="Castanera R."/>
            <person name="Culley D."/>
            <person name="Daum C."/>
            <person name="Ezra D."/>
            <person name="Gonzalez J."/>
            <person name="Henrissat B."/>
            <person name="Kuo A."/>
            <person name="Liang C."/>
            <person name="Lipzen A."/>
            <person name="Lutzoni F."/>
            <person name="Magnuson J."/>
            <person name="Mondo S."/>
            <person name="Nolan M."/>
            <person name="Ohm R."/>
            <person name="Pangilinan J."/>
            <person name="Park H.-J."/>
            <person name="Ramirez L."/>
            <person name="Alfaro M."/>
            <person name="Sun H."/>
            <person name="Tritt A."/>
            <person name="Yoshinaga Y."/>
            <person name="Zwiers L.-H."/>
            <person name="Turgeon B."/>
            <person name="Goodwin S."/>
            <person name="Spatafora J."/>
            <person name="Crous P."/>
            <person name="Grigoriev I."/>
        </authorList>
    </citation>
    <scope>NUCLEOTIDE SEQUENCE</scope>
    <source>
        <strain evidence="1">CBS 113979</strain>
    </source>
</reference>
<proteinExistence type="predicted"/>
<evidence type="ECO:0000313" key="2">
    <source>
        <dbReference type="Proteomes" id="UP000800041"/>
    </source>
</evidence>
<dbReference type="Proteomes" id="UP000800041">
    <property type="component" value="Unassembled WGS sequence"/>
</dbReference>
<protein>
    <submittedName>
        <fullName evidence="1">Uncharacterized protein</fullName>
    </submittedName>
</protein>
<organism evidence="1 2">
    <name type="scientific">Aulographum hederae CBS 113979</name>
    <dbReference type="NCBI Taxonomy" id="1176131"/>
    <lineage>
        <taxon>Eukaryota</taxon>
        <taxon>Fungi</taxon>
        <taxon>Dikarya</taxon>
        <taxon>Ascomycota</taxon>
        <taxon>Pezizomycotina</taxon>
        <taxon>Dothideomycetes</taxon>
        <taxon>Pleosporomycetidae</taxon>
        <taxon>Aulographales</taxon>
        <taxon>Aulographaceae</taxon>
    </lineage>
</organism>
<keyword evidence="2" id="KW-1185">Reference proteome</keyword>
<name>A0A6G1H8R6_9PEZI</name>